<dbReference type="Proteomes" id="UP000535491">
    <property type="component" value="Unassembled WGS sequence"/>
</dbReference>
<evidence type="ECO:0000313" key="3">
    <source>
        <dbReference type="Proteomes" id="UP000535491"/>
    </source>
</evidence>
<dbReference type="GO" id="GO:0031177">
    <property type="term" value="F:phosphopantetheine binding"/>
    <property type="evidence" value="ECO:0007669"/>
    <property type="project" value="TreeGrafter"/>
</dbReference>
<dbReference type="RefSeq" id="WP_181752420.1">
    <property type="nucleotide sequence ID" value="NZ_JACEIQ010000012.1"/>
</dbReference>
<dbReference type="SUPFAM" id="SSF56801">
    <property type="entry name" value="Acetyl-CoA synthetase-like"/>
    <property type="match status" value="1"/>
</dbReference>
<dbReference type="AlphaFoldDB" id="A0A7W2A9H2"/>
<dbReference type="PANTHER" id="PTHR45527">
    <property type="entry name" value="NONRIBOSOMAL PEPTIDE SYNTHETASE"/>
    <property type="match status" value="1"/>
</dbReference>
<dbReference type="EMBL" id="JACEIQ010000012">
    <property type="protein sequence ID" value="MBA4495182.1"/>
    <property type="molecule type" value="Genomic_DNA"/>
</dbReference>
<comment type="caution">
    <text evidence="2">The sequence shown here is derived from an EMBL/GenBank/DDBJ whole genome shotgun (WGS) entry which is preliminary data.</text>
</comment>
<protein>
    <submittedName>
        <fullName evidence="2">AMP-binding protein</fullName>
    </submittedName>
</protein>
<dbReference type="Pfam" id="PF00501">
    <property type="entry name" value="AMP-binding"/>
    <property type="match status" value="1"/>
</dbReference>
<dbReference type="PROSITE" id="PS00455">
    <property type="entry name" value="AMP_BINDING"/>
    <property type="match status" value="1"/>
</dbReference>
<evidence type="ECO:0000313" key="2">
    <source>
        <dbReference type="EMBL" id="MBA4495182.1"/>
    </source>
</evidence>
<dbReference type="PANTHER" id="PTHR45527:SF1">
    <property type="entry name" value="FATTY ACID SYNTHASE"/>
    <property type="match status" value="1"/>
</dbReference>
<sequence>MPERCTHMNWNHDEKVNKYVPSRAVPHGVAYVIYTSGSTGKPKGIMIEHQALFHWVKSFSQAVDLSKDRSFLALATISFDASIFEILISLAFGLTVVLADETEQLDPVLLNELLVRYDVDIINITPTRMQQIISCTRTKGLHKVKKIFFAGESLPEKLLQQTRKVTSAALYNMYGPTETTISITAHDVTNANHITIGHPISGVTFYILNEQLQLCDINETGELYIGGKTLARGYLNNQERTERHFISHPLFPDKRLYKTGDLVRKLPDGDYEYIGRVDNQVNSWISCGIGRD</sequence>
<dbReference type="InterPro" id="IPR000873">
    <property type="entry name" value="AMP-dep_synth/lig_dom"/>
</dbReference>
<reference evidence="2 3" key="1">
    <citation type="submission" date="2020-07" db="EMBL/GenBank/DDBJ databases">
        <authorList>
            <person name="Feng H."/>
        </authorList>
    </citation>
    <scope>NUCLEOTIDE SEQUENCE [LARGE SCALE GENOMIC DNA]</scope>
    <source>
        <strain evidence="3">s-10</strain>
    </source>
</reference>
<name>A0A7W2A9H2_9BACL</name>
<dbReference type="Gene3D" id="3.40.50.12780">
    <property type="entry name" value="N-terminal domain of ligase-like"/>
    <property type="match status" value="1"/>
</dbReference>
<dbReference type="InterPro" id="IPR020845">
    <property type="entry name" value="AMP-binding_CS"/>
</dbReference>
<dbReference type="PRINTS" id="PR00154">
    <property type="entry name" value="AMPBINDING"/>
</dbReference>
<organism evidence="2 3">
    <name type="scientific">Paenactinomyces guangxiensis</name>
    <dbReference type="NCBI Taxonomy" id="1490290"/>
    <lineage>
        <taxon>Bacteria</taxon>
        <taxon>Bacillati</taxon>
        <taxon>Bacillota</taxon>
        <taxon>Bacilli</taxon>
        <taxon>Bacillales</taxon>
        <taxon>Thermoactinomycetaceae</taxon>
        <taxon>Paenactinomyces</taxon>
    </lineage>
</organism>
<feature type="domain" description="AMP-dependent synthetase/ligase" evidence="1">
    <location>
        <begin position="17"/>
        <end position="235"/>
    </location>
</feature>
<dbReference type="GO" id="GO:0043041">
    <property type="term" value="P:amino acid activation for nonribosomal peptide biosynthetic process"/>
    <property type="evidence" value="ECO:0007669"/>
    <property type="project" value="TreeGrafter"/>
</dbReference>
<keyword evidence="3" id="KW-1185">Reference proteome</keyword>
<dbReference type="InterPro" id="IPR020459">
    <property type="entry name" value="AMP-binding"/>
</dbReference>
<dbReference type="InterPro" id="IPR042099">
    <property type="entry name" value="ANL_N_sf"/>
</dbReference>
<proteinExistence type="predicted"/>
<gene>
    <name evidence="2" type="ORF">H1191_12785</name>
</gene>
<accession>A0A7W2A9H2</accession>
<dbReference type="GO" id="GO:0044550">
    <property type="term" value="P:secondary metabolite biosynthetic process"/>
    <property type="evidence" value="ECO:0007669"/>
    <property type="project" value="TreeGrafter"/>
</dbReference>
<dbReference type="GO" id="GO:0005737">
    <property type="term" value="C:cytoplasm"/>
    <property type="evidence" value="ECO:0007669"/>
    <property type="project" value="TreeGrafter"/>
</dbReference>
<evidence type="ECO:0000259" key="1">
    <source>
        <dbReference type="Pfam" id="PF00501"/>
    </source>
</evidence>